<dbReference type="Pfam" id="PF13527">
    <property type="entry name" value="Acetyltransf_9"/>
    <property type="match status" value="1"/>
</dbReference>
<comment type="subunit">
    <text evidence="4">Homohexamer; trimer of dimers.</text>
</comment>
<name>A0A5P2BYR8_STRVZ</name>
<dbReference type="InterPro" id="IPR022902">
    <property type="entry name" value="NAcTrfase_Eis"/>
</dbReference>
<evidence type="ECO:0000256" key="2">
    <source>
        <dbReference type="ARBA" id="ARBA00022679"/>
    </source>
</evidence>
<dbReference type="PANTHER" id="PTHR37817">
    <property type="entry name" value="N-ACETYLTRANSFERASE EIS"/>
    <property type="match status" value="1"/>
</dbReference>
<dbReference type="CDD" id="cd04301">
    <property type="entry name" value="NAT_SF"/>
    <property type="match status" value="1"/>
</dbReference>
<dbReference type="GO" id="GO:0030649">
    <property type="term" value="P:aminoglycoside antibiotic catabolic process"/>
    <property type="evidence" value="ECO:0007669"/>
    <property type="project" value="TreeGrafter"/>
</dbReference>
<dbReference type="SUPFAM" id="SSF55729">
    <property type="entry name" value="Acyl-CoA N-acyltransferases (Nat)"/>
    <property type="match status" value="1"/>
</dbReference>
<dbReference type="GO" id="GO:0034069">
    <property type="term" value="F:aminoglycoside N-acetyltransferase activity"/>
    <property type="evidence" value="ECO:0007669"/>
    <property type="project" value="TreeGrafter"/>
</dbReference>
<dbReference type="EMBL" id="CP029192">
    <property type="protein sequence ID" value="QES35644.1"/>
    <property type="molecule type" value="Genomic_DNA"/>
</dbReference>
<evidence type="ECO:0000313" key="7">
    <source>
        <dbReference type="Proteomes" id="UP000322927"/>
    </source>
</evidence>
<feature type="active site" description="Proton acceptor; via carboxylate" evidence="4">
    <location>
        <position position="410"/>
    </location>
</feature>
<dbReference type="NCBIfam" id="NF002367">
    <property type="entry name" value="PRK01346.1-4"/>
    <property type="match status" value="1"/>
</dbReference>
<gene>
    <name evidence="6" type="ORF">DEJ48_21470</name>
</gene>
<dbReference type="Gene3D" id="3.30.1050.10">
    <property type="entry name" value="SCP2 sterol-binding domain"/>
    <property type="match status" value="1"/>
</dbReference>
<dbReference type="InterPro" id="IPR000182">
    <property type="entry name" value="GNAT_dom"/>
</dbReference>
<protein>
    <submittedName>
        <fullName evidence="6">GNAT family N-acetyltransferase</fullName>
    </submittedName>
</protein>
<dbReference type="Pfam" id="PF13530">
    <property type="entry name" value="SCP2_2"/>
    <property type="match status" value="1"/>
</dbReference>
<dbReference type="Gene3D" id="3.40.630.30">
    <property type="match status" value="2"/>
</dbReference>
<evidence type="ECO:0000256" key="1">
    <source>
        <dbReference type="ARBA" id="ARBA00009213"/>
    </source>
</evidence>
<dbReference type="PANTHER" id="PTHR37817:SF1">
    <property type="entry name" value="N-ACETYLTRANSFERASE EIS"/>
    <property type="match status" value="1"/>
</dbReference>
<dbReference type="InterPro" id="IPR025559">
    <property type="entry name" value="Eis_dom"/>
</dbReference>
<feature type="binding site" evidence="4">
    <location>
        <begin position="120"/>
        <end position="121"/>
    </location>
    <ligand>
        <name>acetyl-CoA</name>
        <dbReference type="ChEBI" id="CHEBI:57288"/>
    </ligand>
</feature>
<dbReference type="OrthoDB" id="8399956at2"/>
<organism evidence="6 7">
    <name type="scientific">Streptomyces venezuelae</name>
    <dbReference type="NCBI Taxonomy" id="54571"/>
    <lineage>
        <taxon>Bacteria</taxon>
        <taxon>Bacillati</taxon>
        <taxon>Actinomycetota</taxon>
        <taxon>Actinomycetes</taxon>
        <taxon>Kitasatosporales</taxon>
        <taxon>Streptomycetaceae</taxon>
        <taxon>Streptomyces</taxon>
    </lineage>
</organism>
<sequence length="410" mass="45090">MESVQSVRFRDIPEAGIDRALSLAYLVFHENPEDEKRKHHHDLLRGCTRIGAYEHDELVGFVAAFPFTLSVPGGELPCPCLTFVSVAPTHRRRGVLSGMLAELFARASADGAPIAALWASEDAIYGRFGFGPATHGHTVEVDSRRPLALRIAPDERPLRLVDPSEAPGVLGEYYDRTRADRAGRIARSEAWWREEWLVDEDEEDDELSPPRVVVLGAPDDSVAGYAIYRTRTRDDAPGLVRLDELEADTPAVAAALWRYLASIDLTGLIRAWGRPVDDPLHLLSADRDQVRVTGEFPALWVRLVDVRGALEARSWAAPVDVVLDVRDDRLPANEGRHRLTASPEGCTYERTEDPADLTLDVRDLAACYLGGTKTDALIRAGLATEHTPGTAAALDAALHTPLLPHTVDEF</sequence>
<dbReference type="Proteomes" id="UP000322927">
    <property type="component" value="Chromosome"/>
</dbReference>
<evidence type="ECO:0000259" key="5">
    <source>
        <dbReference type="PROSITE" id="PS51186"/>
    </source>
</evidence>
<evidence type="ECO:0000256" key="4">
    <source>
        <dbReference type="HAMAP-Rule" id="MF_01812"/>
    </source>
</evidence>
<dbReference type="SUPFAM" id="SSF55718">
    <property type="entry name" value="SCP-like"/>
    <property type="match status" value="1"/>
</dbReference>
<reference evidence="6 7" key="1">
    <citation type="submission" date="2018-05" db="EMBL/GenBank/DDBJ databases">
        <title>Streptomyces venezuelae.</title>
        <authorList>
            <person name="Kim W."/>
            <person name="Lee N."/>
            <person name="Cho B.-K."/>
        </authorList>
    </citation>
    <scope>NUCLEOTIDE SEQUENCE [LARGE SCALE GENOMIC DNA]</scope>
    <source>
        <strain evidence="6 7">ATCC 14584</strain>
    </source>
</reference>
<feature type="active site" description="Proton donor" evidence="4">
    <location>
        <position position="125"/>
    </location>
</feature>
<evidence type="ECO:0000313" key="6">
    <source>
        <dbReference type="EMBL" id="QES35644.1"/>
    </source>
</evidence>
<feature type="binding site" evidence="4">
    <location>
        <begin position="84"/>
        <end position="86"/>
    </location>
    <ligand>
        <name>acetyl-CoA</name>
        <dbReference type="ChEBI" id="CHEBI:57288"/>
    </ligand>
</feature>
<evidence type="ECO:0000256" key="3">
    <source>
        <dbReference type="ARBA" id="ARBA00023315"/>
    </source>
</evidence>
<keyword evidence="3 4" id="KW-0012">Acyltransferase</keyword>
<dbReference type="InterPro" id="IPR016181">
    <property type="entry name" value="Acyl_CoA_acyltransferase"/>
</dbReference>
<dbReference type="HAMAP" id="MF_01812">
    <property type="entry name" value="Eis"/>
    <property type="match status" value="1"/>
</dbReference>
<comment type="similarity">
    <text evidence="1 4">Belongs to the acetyltransferase Eis family.</text>
</comment>
<dbReference type="AlphaFoldDB" id="A0A5P2BYR8"/>
<accession>A0A5P2BYR8</accession>
<dbReference type="InterPro" id="IPR041380">
    <property type="entry name" value="Acetyltransf_17"/>
</dbReference>
<dbReference type="Pfam" id="PF17668">
    <property type="entry name" value="Acetyltransf_17"/>
    <property type="match status" value="1"/>
</dbReference>
<feature type="binding site" evidence="4">
    <location>
        <begin position="92"/>
        <end position="97"/>
    </location>
    <ligand>
        <name>acetyl-CoA</name>
        <dbReference type="ChEBI" id="CHEBI:57288"/>
    </ligand>
</feature>
<dbReference type="InterPro" id="IPR051554">
    <property type="entry name" value="Acetyltransferase_Eis"/>
</dbReference>
<proteinExistence type="inferred from homology"/>
<dbReference type="PROSITE" id="PS51186">
    <property type="entry name" value="GNAT"/>
    <property type="match status" value="1"/>
</dbReference>
<keyword evidence="2 4" id="KW-0808">Transferase</keyword>
<feature type="domain" description="N-acetyltransferase" evidence="5">
    <location>
        <begin position="7"/>
        <end position="152"/>
    </location>
</feature>
<dbReference type="InterPro" id="IPR036527">
    <property type="entry name" value="SCP2_sterol-bd_dom_sf"/>
</dbReference>